<comment type="caution">
    <text evidence="1">The sequence shown here is derived from an EMBL/GenBank/DDBJ whole genome shotgun (WGS) entry which is preliminary data.</text>
</comment>
<evidence type="ECO:0000313" key="2">
    <source>
        <dbReference type="Proteomes" id="UP000807504"/>
    </source>
</evidence>
<accession>A0A8T0EH04</accession>
<organism evidence="1 2">
    <name type="scientific">Argiope bruennichi</name>
    <name type="common">Wasp spider</name>
    <name type="synonym">Aranea bruennichi</name>
    <dbReference type="NCBI Taxonomy" id="94029"/>
    <lineage>
        <taxon>Eukaryota</taxon>
        <taxon>Metazoa</taxon>
        <taxon>Ecdysozoa</taxon>
        <taxon>Arthropoda</taxon>
        <taxon>Chelicerata</taxon>
        <taxon>Arachnida</taxon>
        <taxon>Araneae</taxon>
        <taxon>Araneomorphae</taxon>
        <taxon>Entelegynae</taxon>
        <taxon>Araneoidea</taxon>
        <taxon>Araneidae</taxon>
        <taxon>Argiope</taxon>
    </lineage>
</organism>
<reference evidence="1" key="2">
    <citation type="submission" date="2020-06" db="EMBL/GenBank/DDBJ databases">
        <authorList>
            <person name="Sheffer M."/>
        </authorList>
    </citation>
    <scope>NUCLEOTIDE SEQUENCE</scope>
</reference>
<proteinExistence type="predicted"/>
<evidence type="ECO:0000313" key="1">
    <source>
        <dbReference type="EMBL" id="KAF8773132.1"/>
    </source>
</evidence>
<dbReference type="Proteomes" id="UP000807504">
    <property type="component" value="Unassembled WGS sequence"/>
</dbReference>
<gene>
    <name evidence="1" type="ORF">HNY73_015816</name>
</gene>
<reference evidence="1" key="1">
    <citation type="journal article" date="2020" name="bioRxiv">
        <title>Chromosome-level reference genome of the European wasp spider Argiope bruennichi: a resource for studies on range expansion and evolutionary adaptation.</title>
        <authorList>
            <person name="Sheffer M.M."/>
            <person name="Hoppe A."/>
            <person name="Krehenwinkel H."/>
            <person name="Uhl G."/>
            <person name="Kuss A.W."/>
            <person name="Jensen L."/>
            <person name="Jensen C."/>
            <person name="Gillespie R.G."/>
            <person name="Hoff K.J."/>
            <person name="Prost S."/>
        </authorList>
    </citation>
    <scope>NUCLEOTIDE SEQUENCE</scope>
</reference>
<sequence>MGDSSDDFRSTDIWRRPQTEELVDVHVYVVPSAEWIEQRKLAKRDIIDQAVSSGFVRCVGLQSEWPRDWLANETYMFIVTNHS</sequence>
<dbReference type="EMBL" id="JABXBU010002227">
    <property type="protein sequence ID" value="KAF8773132.1"/>
    <property type="molecule type" value="Genomic_DNA"/>
</dbReference>
<dbReference type="AlphaFoldDB" id="A0A8T0EH04"/>
<keyword evidence="2" id="KW-1185">Reference proteome</keyword>
<name>A0A8T0EH04_ARGBR</name>
<protein>
    <submittedName>
        <fullName evidence="1">Uncharacterized protein</fullName>
    </submittedName>
</protein>